<dbReference type="AlphaFoldDB" id="A0A2S8EYX7"/>
<comment type="caution">
    <text evidence="2">The sequence shown here is derived from an EMBL/GenBank/DDBJ whole genome shotgun (WGS) entry which is preliminary data.</text>
</comment>
<dbReference type="RefSeq" id="WP_105359756.1">
    <property type="nucleotide sequence ID" value="NZ_PUIA01000094.1"/>
</dbReference>
<organism evidence="2 3">
    <name type="scientific">Blastopirellula marina</name>
    <dbReference type="NCBI Taxonomy" id="124"/>
    <lineage>
        <taxon>Bacteria</taxon>
        <taxon>Pseudomonadati</taxon>
        <taxon>Planctomycetota</taxon>
        <taxon>Planctomycetia</taxon>
        <taxon>Pirellulales</taxon>
        <taxon>Pirellulaceae</taxon>
        <taxon>Blastopirellula</taxon>
    </lineage>
</organism>
<dbReference type="Gene3D" id="1.10.3210.10">
    <property type="entry name" value="Hypothetical protein af1432"/>
    <property type="match status" value="1"/>
</dbReference>
<evidence type="ECO:0000259" key="1">
    <source>
        <dbReference type="Pfam" id="PF01966"/>
    </source>
</evidence>
<protein>
    <recommendedName>
        <fullName evidence="1">HD domain-containing protein</fullName>
    </recommendedName>
</protein>
<reference evidence="2 3" key="1">
    <citation type="submission" date="2018-02" db="EMBL/GenBank/DDBJ databases">
        <title>Comparative genomes isolates from brazilian mangrove.</title>
        <authorList>
            <person name="Araujo J.E."/>
            <person name="Taketani R.G."/>
            <person name="Silva M.C.P."/>
            <person name="Loureco M.V."/>
            <person name="Andreote F.D."/>
        </authorList>
    </citation>
    <scope>NUCLEOTIDE SEQUENCE [LARGE SCALE GENOMIC DNA]</scope>
    <source>
        <strain evidence="2 3">HEX-2 MGV</strain>
    </source>
</reference>
<name>A0A2S8EYX7_9BACT</name>
<sequence>MAVEMRGIARHIVREYELPLLGIHGITHWARVYDNGQRLAEVSGADQDVVALFALFHDSKRRNEGHDPDHGQRGAELAKELRGELFELRDSQFALLLEACRGHTHCRHHADVTIGTCWDSDRLDLGRVGMKPHPHYLNTDEAKRSETIHWADGRASFNVVPDWITERWGVELSDFDDELY</sequence>
<gene>
    <name evidence="2" type="ORF">C5Y96_26740</name>
</gene>
<dbReference type="InterPro" id="IPR006674">
    <property type="entry name" value="HD_domain"/>
</dbReference>
<evidence type="ECO:0000313" key="2">
    <source>
        <dbReference type="EMBL" id="PQO25102.1"/>
    </source>
</evidence>
<dbReference type="SUPFAM" id="SSF109604">
    <property type="entry name" value="HD-domain/PDEase-like"/>
    <property type="match status" value="1"/>
</dbReference>
<feature type="domain" description="HD" evidence="1">
    <location>
        <begin position="26"/>
        <end position="104"/>
    </location>
</feature>
<dbReference type="EMBL" id="PUIA01000094">
    <property type="protein sequence ID" value="PQO25102.1"/>
    <property type="molecule type" value="Genomic_DNA"/>
</dbReference>
<evidence type="ECO:0000313" key="3">
    <source>
        <dbReference type="Proteomes" id="UP000240009"/>
    </source>
</evidence>
<dbReference type="OrthoDB" id="9797344at2"/>
<accession>A0A2S8EYX7</accession>
<proteinExistence type="predicted"/>
<dbReference type="Pfam" id="PF01966">
    <property type="entry name" value="HD"/>
    <property type="match status" value="1"/>
</dbReference>
<dbReference type="Proteomes" id="UP000240009">
    <property type="component" value="Unassembled WGS sequence"/>
</dbReference>